<dbReference type="InterPro" id="IPR013022">
    <property type="entry name" value="Xyl_isomerase-like_TIM-brl"/>
</dbReference>
<feature type="domain" description="Xylose isomerase-like TIM barrel" evidence="1">
    <location>
        <begin position="12"/>
        <end position="239"/>
    </location>
</feature>
<dbReference type="PANTHER" id="PTHR12110">
    <property type="entry name" value="HYDROXYPYRUVATE ISOMERASE"/>
    <property type="match status" value="1"/>
</dbReference>
<protein>
    <recommendedName>
        <fullName evidence="1">Xylose isomerase-like TIM barrel domain-containing protein</fullName>
    </recommendedName>
</protein>
<dbReference type="EMBL" id="CADIKM010000012">
    <property type="protein sequence ID" value="CAB3790225.1"/>
    <property type="molecule type" value="Genomic_DNA"/>
</dbReference>
<dbReference type="AlphaFoldDB" id="A0A6S7CX04"/>
<keyword evidence="3" id="KW-1185">Reference proteome</keyword>
<dbReference type="InterPro" id="IPR036237">
    <property type="entry name" value="Xyl_isomerase-like_sf"/>
</dbReference>
<proteinExistence type="predicted"/>
<dbReference type="SUPFAM" id="SSF51658">
    <property type="entry name" value="Xylose isomerase-like"/>
    <property type="match status" value="1"/>
</dbReference>
<name>A0A6S7CX04_9BURK</name>
<dbReference type="Gene3D" id="3.20.20.150">
    <property type="entry name" value="Divalent-metal-dependent TIM barrel enzymes"/>
    <property type="match status" value="1"/>
</dbReference>
<accession>A0A6S7CX04</accession>
<evidence type="ECO:0000313" key="3">
    <source>
        <dbReference type="Proteomes" id="UP000494115"/>
    </source>
</evidence>
<dbReference type="InterPro" id="IPR050312">
    <property type="entry name" value="IolE/XylAMocC-like"/>
</dbReference>
<organism evidence="2 3">
    <name type="scientific">Pararobbsia alpina</name>
    <dbReference type="NCBI Taxonomy" id="621374"/>
    <lineage>
        <taxon>Bacteria</taxon>
        <taxon>Pseudomonadati</taxon>
        <taxon>Pseudomonadota</taxon>
        <taxon>Betaproteobacteria</taxon>
        <taxon>Burkholderiales</taxon>
        <taxon>Burkholderiaceae</taxon>
        <taxon>Pararobbsia</taxon>
    </lineage>
</organism>
<gene>
    <name evidence="2" type="ORF">LMG28138_02945</name>
</gene>
<sequence>MRNIGNLERELDTVAAAGYRHVELIGAHLNDAAGTRAKLDARGLTASSSHVSIDALRAGVDSIADACQTIGFTQLFMPSVPVPERNSEAPYWSALGSELGGMARQLAGRGVQLGYHNHNWELQPKEGGRNALELLFEAAGDSPLTWQADIAWLVRGGADPRKWLERYRDRVVSVHAKDLAPSGEMLDEDGWADVGSGVLDWHDLAQACRETGATWLVAEHDKPSDPDRFARASFKFLSSLNG</sequence>
<dbReference type="PANTHER" id="PTHR12110:SF41">
    <property type="entry name" value="INOSOSE DEHYDRATASE"/>
    <property type="match status" value="1"/>
</dbReference>
<dbReference type="Pfam" id="PF01261">
    <property type="entry name" value="AP_endonuc_2"/>
    <property type="match status" value="1"/>
</dbReference>
<evidence type="ECO:0000259" key="1">
    <source>
        <dbReference type="Pfam" id="PF01261"/>
    </source>
</evidence>
<reference evidence="2 3" key="1">
    <citation type="submission" date="2020-04" db="EMBL/GenBank/DDBJ databases">
        <authorList>
            <person name="De Canck E."/>
        </authorList>
    </citation>
    <scope>NUCLEOTIDE SEQUENCE [LARGE SCALE GENOMIC DNA]</scope>
    <source>
        <strain evidence="2 3">LMG 28138</strain>
    </source>
</reference>
<dbReference type="Proteomes" id="UP000494115">
    <property type="component" value="Unassembled WGS sequence"/>
</dbReference>
<evidence type="ECO:0000313" key="2">
    <source>
        <dbReference type="EMBL" id="CAB3790225.1"/>
    </source>
</evidence>